<dbReference type="AlphaFoldDB" id="A0A1W2M3G2"/>
<evidence type="ECO:0000256" key="6">
    <source>
        <dbReference type="ARBA" id="ARBA00023136"/>
    </source>
</evidence>
<comment type="similarity">
    <text evidence="7">Belongs to the binding-protein-dependent transport system permease family.</text>
</comment>
<feature type="transmembrane region" description="Helical" evidence="7">
    <location>
        <begin position="186"/>
        <end position="206"/>
    </location>
</feature>
<reference evidence="9 10" key="1">
    <citation type="submission" date="2016-12" db="EMBL/GenBank/DDBJ databases">
        <title>Amycolatopsis keratiniphila subsp. keratiniphila genome sequencing and assembly.</title>
        <authorList>
            <person name="Mayilraj S."/>
            <person name="Kaur N."/>
        </authorList>
    </citation>
    <scope>NUCLEOTIDE SEQUENCE [LARGE SCALE GENOMIC DNA]</scope>
    <source>
        <strain evidence="9 10">DSM 44409</strain>
    </source>
</reference>
<comment type="subcellular location">
    <subcellularLocation>
        <location evidence="1 7">Cell membrane</location>
        <topology evidence="1 7">Multi-pass membrane protein</topology>
    </subcellularLocation>
</comment>
<evidence type="ECO:0000256" key="1">
    <source>
        <dbReference type="ARBA" id="ARBA00004651"/>
    </source>
</evidence>
<evidence type="ECO:0000259" key="8">
    <source>
        <dbReference type="PROSITE" id="PS50928"/>
    </source>
</evidence>
<feature type="transmembrane region" description="Helical" evidence="7">
    <location>
        <begin position="226"/>
        <end position="248"/>
    </location>
</feature>
<dbReference type="PANTHER" id="PTHR43386">
    <property type="entry name" value="OLIGOPEPTIDE TRANSPORT SYSTEM PERMEASE PROTEIN APPC"/>
    <property type="match status" value="1"/>
</dbReference>
<keyword evidence="6 7" id="KW-0472">Membrane</keyword>
<gene>
    <name evidence="9" type="ORF">AVR91_0203385</name>
</gene>
<evidence type="ECO:0000313" key="9">
    <source>
        <dbReference type="EMBL" id="ONF74353.1"/>
    </source>
</evidence>
<proteinExistence type="inferred from homology"/>
<dbReference type="Pfam" id="PF00528">
    <property type="entry name" value="BPD_transp_1"/>
    <property type="match status" value="1"/>
</dbReference>
<dbReference type="InterPro" id="IPR000515">
    <property type="entry name" value="MetI-like"/>
</dbReference>
<evidence type="ECO:0000256" key="3">
    <source>
        <dbReference type="ARBA" id="ARBA00022475"/>
    </source>
</evidence>
<dbReference type="OrthoDB" id="6637947at2"/>
<comment type="caution">
    <text evidence="9">The sequence shown here is derived from an EMBL/GenBank/DDBJ whole genome shotgun (WGS) entry which is preliminary data.</text>
</comment>
<dbReference type="PROSITE" id="PS50928">
    <property type="entry name" value="ABC_TM1"/>
    <property type="match status" value="1"/>
</dbReference>
<dbReference type="PANTHER" id="PTHR43386:SF25">
    <property type="entry name" value="PEPTIDE ABC TRANSPORTER PERMEASE PROTEIN"/>
    <property type="match status" value="1"/>
</dbReference>
<evidence type="ECO:0000256" key="2">
    <source>
        <dbReference type="ARBA" id="ARBA00022448"/>
    </source>
</evidence>
<dbReference type="EMBL" id="LQMT02000005">
    <property type="protein sequence ID" value="ONF74353.1"/>
    <property type="molecule type" value="Genomic_DNA"/>
</dbReference>
<keyword evidence="2 7" id="KW-0813">Transport</keyword>
<dbReference type="Proteomes" id="UP000076660">
    <property type="component" value="Unassembled WGS sequence"/>
</dbReference>
<accession>A0A1W2M3G2</accession>
<organism evidence="9 10">
    <name type="scientific">Amycolatopsis keratiniphila subsp. keratiniphila</name>
    <dbReference type="NCBI Taxonomy" id="227715"/>
    <lineage>
        <taxon>Bacteria</taxon>
        <taxon>Bacillati</taxon>
        <taxon>Actinomycetota</taxon>
        <taxon>Actinomycetes</taxon>
        <taxon>Pseudonocardiales</taxon>
        <taxon>Pseudonocardiaceae</taxon>
        <taxon>Amycolatopsis</taxon>
        <taxon>Amycolatopsis japonica group</taxon>
    </lineage>
</organism>
<sequence length="258" mass="25781">MKTGWFTAAALAVVTLAGGLLAPRDPAAVSGAPFTPPGLGHLLGTDVLGRDVLSRSLAGGAGLVLLAAAAGAITCVLGVAGGLVAGWNDGLPGRLITGLADVLVALPLLLVALVLAVAVPGPVAVVVATVCGGAPLTTQIVRDTTRRTRAAGWADAARGRGENTAVLLVREMAPAMAGLIVAEAGLRFVLGLQLACTMTLLGFGAQPPEPDWALMLRENLPGAADNPAAVATPALLLAALACLVTWALRARRREPVTA</sequence>
<feature type="domain" description="ABC transmembrane type-1" evidence="8">
    <location>
        <begin position="60"/>
        <end position="248"/>
    </location>
</feature>
<feature type="transmembrane region" description="Helical" evidence="7">
    <location>
        <begin position="95"/>
        <end position="117"/>
    </location>
</feature>
<dbReference type="SUPFAM" id="SSF161098">
    <property type="entry name" value="MetI-like"/>
    <property type="match status" value="1"/>
</dbReference>
<dbReference type="GO" id="GO:0005886">
    <property type="term" value="C:plasma membrane"/>
    <property type="evidence" value="ECO:0007669"/>
    <property type="project" value="UniProtKB-SubCell"/>
</dbReference>
<protein>
    <recommendedName>
        <fullName evidence="8">ABC transmembrane type-1 domain-containing protein</fullName>
    </recommendedName>
</protein>
<keyword evidence="5 7" id="KW-1133">Transmembrane helix</keyword>
<evidence type="ECO:0000256" key="5">
    <source>
        <dbReference type="ARBA" id="ARBA00022989"/>
    </source>
</evidence>
<feature type="transmembrane region" description="Helical" evidence="7">
    <location>
        <begin position="55"/>
        <end position="83"/>
    </location>
</feature>
<name>A0A1W2M3G2_9PSEU</name>
<keyword evidence="3" id="KW-1003">Cell membrane</keyword>
<evidence type="ECO:0000256" key="7">
    <source>
        <dbReference type="RuleBase" id="RU363032"/>
    </source>
</evidence>
<dbReference type="RefSeq" id="WP_063271283.1">
    <property type="nucleotide sequence ID" value="NZ_LQMT02000005.1"/>
</dbReference>
<evidence type="ECO:0000313" key="10">
    <source>
        <dbReference type="Proteomes" id="UP000076660"/>
    </source>
</evidence>
<evidence type="ECO:0000256" key="4">
    <source>
        <dbReference type="ARBA" id="ARBA00022692"/>
    </source>
</evidence>
<dbReference type="InterPro" id="IPR035906">
    <property type="entry name" value="MetI-like_sf"/>
</dbReference>
<dbReference type="Gene3D" id="1.10.3720.10">
    <property type="entry name" value="MetI-like"/>
    <property type="match status" value="1"/>
</dbReference>
<feature type="transmembrane region" description="Helical" evidence="7">
    <location>
        <begin position="123"/>
        <end position="141"/>
    </location>
</feature>
<dbReference type="GO" id="GO:0055085">
    <property type="term" value="P:transmembrane transport"/>
    <property type="evidence" value="ECO:0007669"/>
    <property type="project" value="InterPro"/>
</dbReference>
<dbReference type="InterPro" id="IPR050366">
    <property type="entry name" value="BP-dependent_transpt_permease"/>
</dbReference>
<keyword evidence="4 7" id="KW-0812">Transmembrane</keyword>